<dbReference type="OrthoDB" id="9796421at2"/>
<dbReference type="InterPro" id="IPR050597">
    <property type="entry name" value="Cytochrome_c_Oxidase_Subunit"/>
</dbReference>
<gene>
    <name evidence="9" type="ORF">B1806_01350</name>
</gene>
<evidence type="ECO:0000256" key="3">
    <source>
        <dbReference type="ARBA" id="ARBA00022723"/>
    </source>
</evidence>
<evidence type="ECO:0000256" key="4">
    <source>
        <dbReference type="ARBA" id="ARBA00022982"/>
    </source>
</evidence>
<dbReference type="GO" id="GO:0020037">
    <property type="term" value="F:heme binding"/>
    <property type="evidence" value="ECO:0007669"/>
    <property type="project" value="InterPro"/>
</dbReference>
<dbReference type="PROSITE" id="PS51007">
    <property type="entry name" value="CYTC"/>
    <property type="match status" value="1"/>
</dbReference>
<dbReference type="PANTHER" id="PTHR33751">
    <property type="entry name" value="CBB3-TYPE CYTOCHROME C OXIDASE SUBUNIT FIXP"/>
    <property type="match status" value="1"/>
</dbReference>
<protein>
    <recommendedName>
        <fullName evidence="8">Cytochrome c domain-containing protein</fullName>
    </recommendedName>
</protein>
<dbReference type="InterPro" id="IPR036909">
    <property type="entry name" value="Cyt_c-like_dom_sf"/>
</dbReference>
<dbReference type="Pfam" id="PF00034">
    <property type="entry name" value="Cytochrom_C"/>
    <property type="match status" value="1"/>
</dbReference>
<keyword evidence="5 6" id="KW-0408">Iron</keyword>
<dbReference type="STRING" id="993689.GCA_002077135_02182"/>
<evidence type="ECO:0000259" key="8">
    <source>
        <dbReference type="PROSITE" id="PS51007"/>
    </source>
</evidence>
<dbReference type="Proteomes" id="UP000307749">
    <property type="component" value="Unassembled WGS sequence"/>
</dbReference>
<accession>A0A4S3KS59</accession>
<dbReference type="PANTHER" id="PTHR33751:SF9">
    <property type="entry name" value="CYTOCHROME C4"/>
    <property type="match status" value="1"/>
</dbReference>
<dbReference type="AlphaFoldDB" id="A0A4S3KS59"/>
<feature type="chain" id="PRO_5020371664" description="Cytochrome c domain-containing protein" evidence="7">
    <location>
        <begin position="21"/>
        <end position="121"/>
    </location>
</feature>
<keyword evidence="10" id="KW-1185">Reference proteome</keyword>
<keyword evidence="7" id="KW-0732">Signal</keyword>
<dbReference type="GO" id="GO:0046872">
    <property type="term" value="F:metal ion binding"/>
    <property type="evidence" value="ECO:0007669"/>
    <property type="project" value="UniProtKB-KW"/>
</dbReference>
<name>A0A4S3KS59_9GAMM</name>
<dbReference type="GO" id="GO:0009055">
    <property type="term" value="F:electron transfer activity"/>
    <property type="evidence" value="ECO:0007669"/>
    <property type="project" value="InterPro"/>
</dbReference>
<evidence type="ECO:0000256" key="2">
    <source>
        <dbReference type="ARBA" id="ARBA00022617"/>
    </source>
</evidence>
<evidence type="ECO:0000256" key="5">
    <source>
        <dbReference type="ARBA" id="ARBA00023004"/>
    </source>
</evidence>
<dbReference type="RefSeq" id="WP_081127638.1">
    <property type="nucleotide sequence ID" value="NZ_DAHXOC010000003.1"/>
</dbReference>
<evidence type="ECO:0000256" key="1">
    <source>
        <dbReference type="ARBA" id="ARBA00022448"/>
    </source>
</evidence>
<evidence type="ECO:0000313" key="10">
    <source>
        <dbReference type="Proteomes" id="UP000307749"/>
    </source>
</evidence>
<keyword evidence="2 6" id="KW-0349">Heme</keyword>
<sequence length="121" mass="12922">MLRSLLLASFLVGIASVAVAAPAPAPTSAAPIAKHPGDAAAGRLMVFTCHGCHGIPGYRNAYPNYPVPKIAGQHYDYLVAALNEYRDGQRTPPTMTMNIQAKSLSEQDIRNIAAYLSSIRK</sequence>
<dbReference type="SUPFAM" id="SSF46626">
    <property type="entry name" value="Cytochrome c"/>
    <property type="match status" value="1"/>
</dbReference>
<keyword evidence="1" id="KW-0813">Transport</keyword>
<keyword evidence="3 6" id="KW-0479">Metal-binding</keyword>
<comment type="caution">
    <text evidence="9">The sequence shown here is derived from an EMBL/GenBank/DDBJ whole genome shotgun (WGS) entry which is preliminary data.</text>
</comment>
<evidence type="ECO:0000313" key="9">
    <source>
        <dbReference type="EMBL" id="THD11932.1"/>
    </source>
</evidence>
<dbReference type="EMBL" id="MWQO01000005">
    <property type="protein sequence ID" value="THD11932.1"/>
    <property type="molecule type" value="Genomic_DNA"/>
</dbReference>
<evidence type="ECO:0000256" key="7">
    <source>
        <dbReference type="SAM" id="SignalP"/>
    </source>
</evidence>
<reference evidence="9 10" key="1">
    <citation type="submission" date="2017-02" db="EMBL/GenBank/DDBJ databases">
        <title>Whole genome sequencing of Metallibacterium scheffleri DSM 24874 (T).</title>
        <authorList>
            <person name="Kumar S."/>
            <person name="Patil P."/>
            <person name="Patil P.B."/>
        </authorList>
    </citation>
    <scope>NUCLEOTIDE SEQUENCE [LARGE SCALE GENOMIC DNA]</scope>
    <source>
        <strain evidence="9 10">DSM 24874</strain>
    </source>
</reference>
<keyword evidence="4" id="KW-0249">Electron transport</keyword>
<proteinExistence type="predicted"/>
<dbReference type="InterPro" id="IPR009056">
    <property type="entry name" value="Cyt_c-like_dom"/>
</dbReference>
<dbReference type="Gene3D" id="1.10.760.10">
    <property type="entry name" value="Cytochrome c-like domain"/>
    <property type="match status" value="1"/>
</dbReference>
<feature type="signal peptide" evidence="7">
    <location>
        <begin position="1"/>
        <end position="20"/>
    </location>
</feature>
<feature type="domain" description="Cytochrome c" evidence="8">
    <location>
        <begin position="37"/>
        <end position="120"/>
    </location>
</feature>
<organism evidence="9 10">
    <name type="scientific">Metallibacterium scheffleri</name>
    <dbReference type="NCBI Taxonomy" id="993689"/>
    <lineage>
        <taxon>Bacteria</taxon>
        <taxon>Pseudomonadati</taxon>
        <taxon>Pseudomonadota</taxon>
        <taxon>Gammaproteobacteria</taxon>
        <taxon>Lysobacterales</taxon>
        <taxon>Rhodanobacteraceae</taxon>
        <taxon>Metallibacterium</taxon>
    </lineage>
</organism>
<evidence type="ECO:0000256" key="6">
    <source>
        <dbReference type="PROSITE-ProRule" id="PRU00433"/>
    </source>
</evidence>